<dbReference type="GeneID" id="111499787"/>
<feature type="transmembrane region" description="Helical" evidence="14">
    <location>
        <begin position="49"/>
        <end position="70"/>
    </location>
</feature>
<evidence type="ECO:0000256" key="2">
    <source>
        <dbReference type="ARBA" id="ARBA00004167"/>
    </source>
</evidence>
<dbReference type="EC" id="2.3.2.27" evidence="3"/>
<evidence type="ECO:0000256" key="12">
    <source>
        <dbReference type="PROSITE-ProRule" id="PRU00175"/>
    </source>
</evidence>
<evidence type="ECO:0000256" key="4">
    <source>
        <dbReference type="ARBA" id="ARBA00022679"/>
    </source>
</evidence>
<reference evidence="17" key="1">
    <citation type="submission" date="2025-08" db="UniProtKB">
        <authorList>
            <consortium name="RefSeq"/>
        </authorList>
    </citation>
    <scope>IDENTIFICATION</scope>
    <source>
        <tissue evidence="17">Young leaves</tissue>
    </source>
</reference>
<dbReference type="PANTHER" id="PTHR46905:SF7">
    <property type="entry name" value="RING-H2 FINGER PROTEIN ATL78"/>
    <property type="match status" value="1"/>
</dbReference>
<sequence length="216" mass="23270">MSILFTSIHGHQEFHYSRKLFTAAAPSALHNPLQSISGGGPDTSFDTNVVMVLSVLLCALICSLGLNSIIRCAFKCSRIVVSHDHRPPSATTAVPTGVHKKAIKSFTVVQFSPELNFPGMDSECIICLSDFAAGDKLRLLPKCNHGFHVRCIDKWLTSHSSCPKCRQCLVQTCQKIAGVGTSTSTSTSGQPPSQPPPPVLNLTPVDHEGPVRNLRV</sequence>
<dbReference type="GO" id="GO:0016567">
    <property type="term" value="P:protein ubiquitination"/>
    <property type="evidence" value="ECO:0007669"/>
    <property type="project" value="UniProtKB-UniPathway"/>
</dbReference>
<evidence type="ECO:0000259" key="15">
    <source>
        <dbReference type="PROSITE" id="PS50089"/>
    </source>
</evidence>
<keyword evidence="16" id="KW-1185">Reference proteome</keyword>
<evidence type="ECO:0000256" key="10">
    <source>
        <dbReference type="ARBA" id="ARBA00023136"/>
    </source>
</evidence>
<dbReference type="GO" id="GO:0061630">
    <property type="term" value="F:ubiquitin protein ligase activity"/>
    <property type="evidence" value="ECO:0007669"/>
    <property type="project" value="UniProtKB-EC"/>
</dbReference>
<comment type="subcellular location">
    <subcellularLocation>
        <location evidence="2">Membrane</location>
        <topology evidence="2">Single-pass membrane protein</topology>
    </subcellularLocation>
</comment>
<evidence type="ECO:0000256" key="5">
    <source>
        <dbReference type="ARBA" id="ARBA00022692"/>
    </source>
</evidence>
<evidence type="ECO:0000313" key="16">
    <source>
        <dbReference type="Proteomes" id="UP000504608"/>
    </source>
</evidence>
<feature type="compositionally biased region" description="Low complexity" evidence="13">
    <location>
        <begin position="181"/>
        <end position="191"/>
    </location>
</feature>
<organism evidence="16 17">
    <name type="scientific">Cucurbita maxima</name>
    <name type="common">Pumpkin</name>
    <name type="synonym">Winter squash</name>
    <dbReference type="NCBI Taxonomy" id="3661"/>
    <lineage>
        <taxon>Eukaryota</taxon>
        <taxon>Viridiplantae</taxon>
        <taxon>Streptophyta</taxon>
        <taxon>Embryophyta</taxon>
        <taxon>Tracheophyta</taxon>
        <taxon>Spermatophyta</taxon>
        <taxon>Magnoliopsida</taxon>
        <taxon>eudicotyledons</taxon>
        <taxon>Gunneridae</taxon>
        <taxon>Pentapetalae</taxon>
        <taxon>rosids</taxon>
        <taxon>fabids</taxon>
        <taxon>Cucurbitales</taxon>
        <taxon>Cucurbitaceae</taxon>
        <taxon>Cucurbiteae</taxon>
        <taxon>Cucurbita</taxon>
    </lineage>
</organism>
<dbReference type="OrthoDB" id="8062037at2759"/>
<feature type="domain" description="RING-type" evidence="15">
    <location>
        <begin position="124"/>
        <end position="166"/>
    </location>
</feature>
<evidence type="ECO:0000256" key="13">
    <source>
        <dbReference type="SAM" id="MobiDB-lite"/>
    </source>
</evidence>
<keyword evidence="10 14" id="KW-0472">Membrane</keyword>
<dbReference type="Pfam" id="PF13639">
    <property type="entry name" value="zf-RING_2"/>
    <property type="match status" value="1"/>
</dbReference>
<dbReference type="CDD" id="cd16461">
    <property type="entry name" value="RING-H2_EL5-like"/>
    <property type="match status" value="1"/>
</dbReference>
<dbReference type="FunFam" id="3.30.40.10:FF:000632">
    <property type="entry name" value="RING-H2 finger protein ATL73"/>
    <property type="match status" value="1"/>
</dbReference>
<dbReference type="PROSITE" id="PS50089">
    <property type="entry name" value="ZF_RING_2"/>
    <property type="match status" value="1"/>
</dbReference>
<name>A0A6J1L4E9_CUCMA</name>
<dbReference type="AlphaFoldDB" id="A0A6J1L4E9"/>
<evidence type="ECO:0000256" key="8">
    <source>
        <dbReference type="ARBA" id="ARBA00022833"/>
    </source>
</evidence>
<protein>
    <recommendedName>
        <fullName evidence="3">RING-type E3 ubiquitin transferase</fullName>
        <ecNumber evidence="3">2.3.2.27</ecNumber>
    </recommendedName>
</protein>
<comment type="similarity">
    <text evidence="11">Belongs to the RING-type zinc finger family. ATL subfamily.</text>
</comment>
<evidence type="ECO:0000256" key="11">
    <source>
        <dbReference type="ARBA" id="ARBA00024209"/>
    </source>
</evidence>
<dbReference type="RefSeq" id="XP_023007244.1">
    <property type="nucleotide sequence ID" value="XM_023151476.1"/>
</dbReference>
<keyword evidence="6" id="KW-0479">Metal-binding</keyword>
<dbReference type="SUPFAM" id="SSF57850">
    <property type="entry name" value="RING/U-box"/>
    <property type="match status" value="1"/>
</dbReference>
<keyword evidence="4" id="KW-0808">Transferase</keyword>
<evidence type="ECO:0000256" key="7">
    <source>
        <dbReference type="ARBA" id="ARBA00022786"/>
    </source>
</evidence>
<accession>A0A6J1L4E9</accession>
<dbReference type="SMART" id="SM00184">
    <property type="entry name" value="RING"/>
    <property type="match status" value="1"/>
</dbReference>
<evidence type="ECO:0000256" key="6">
    <source>
        <dbReference type="ARBA" id="ARBA00022723"/>
    </source>
</evidence>
<evidence type="ECO:0000256" key="1">
    <source>
        <dbReference type="ARBA" id="ARBA00000900"/>
    </source>
</evidence>
<dbReference type="PANTHER" id="PTHR46905">
    <property type="entry name" value="RING-H2 FINGER PROTEIN ATL78"/>
    <property type="match status" value="1"/>
</dbReference>
<dbReference type="KEGG" id="cmax:111499787"/>
<dbReference type="GO" id="GO:0008270">
    <property type="term" value="F:zinc ion binding"/>
    <property type="evidence" value="ECO:0007669"/>
    <property type="project" value="UniProtKB-KW"/>
</dbReference>
<comment type="catalytic activity">
    <reaction evidence="1">
        <text>S-ubiquitinyl-[E2 ubiquitin-conjugating enzyme]-L-cysteine + [acceptor protein]-L-lysine = [E2 ubiquitin-conjugating enzyme]-L-cysteine + N(6)-ubiquitinyl-[acceptor protein]-L-lysine.</text>
        <dbReference type="EC" id="2.3.2.27"/>
    </reaction>
</comment>
<evidence type="ECO:0000256" key="3">
    <source>
        <dbReference type="ARBA" id="ARBA00012483"/>
    </source>
</evidence>
<keyword evidence="12" id="KW-0863">Zinc-finger</keyword>
<dbReference type="InterPro" id="IPR044602">
    <property type="entry name" value="ATL10/ATL72-79-like"/>
</dbReference>
<dbReference type="UniPathway" id="UPA00143"/>
<proteinExistence type="inferred from homology"/>
<dbReference type="InterPro" id="IPR001841">
    <property type="entry name" value="Znf_RING"/>
</dbReference>
<dbReference type="Proteomes" id="UP000504608">
    <property type="component" value="Unplaced"/>
</dbReference>
<keyword evidence="9 14" id="KW-1133">Transmembrane helix</keyword>
<keyword evidence="8" id="KW-0862">Zinc</keyword>
<dbReference type="GO" id="GO:0016020">
    <property type="term" value="C:membrane"/>
    <property type="evidence" value="ECO:0007669"/>
    <property type="project" value="UniProtKB-SubCell"/>
</dbReference>
<keyword evidence="7" id="KW-0833">Ubl conjugation pathway</keyword>
<dbReference type="InterPro" id="IPR013083">
    <property type="entry name" value="Znf_RING/FYVE/PHD"/>
</dbReference>
<evidence type="ECO:0000256" key="9">
    <source>
        <dbReference type="ARBA" id="ARBA00022989"/>
    </source>
</evidence>
<evidence type="ECO:0000256" key="14">
    <source>
        <dbReference type="SAM" id="Phobius"/>
    </source>
</evidence>
<feature type="region of interest" description="Disordered" evidence="13">
    <location>
        <begin position="181"/>
        <end position="216"/>
    </location>
</feature>
<gene>
    <name evidence="17" type="primary">LOC111499787</name>
</gene>
<keyword evidence="5 14" id="KW-0812">Transmembrane</keyword>
<evidence type="ECO:0000313" key="17">
    <source>
        <dbReference type="RefSeq" id="XP_023007244.1"/>
    </source>
</evidence>
<dbReference type="Gene3D" id="3.30.40.10">
    <property type="entry name" value="Zinc/RING finger domain, C3HC4 (zinc finger)"/>
    <property type="match status" value="1"/>
</dbReference>